<sequence>MEFARRGHGDEDIDDMHRFIDLPPPHVDPLLVIREALLSQLQKDRLRQEIIQGAVHATLAMVSQSRMLCRCG</sequence>
<proteinExistence type="evidence at transcript level"/>
<organism evidence="1">
    <name type="scientific">Zea mays</name>
    <name type="common">Maize</name>
    <dbReference type="NCBI Taxonomy" id="4577"/>
    <lineage>
        <taxon>Eukaryota</taxon>
        <taxon>Viridiplantae</taxon>
        <taxon>Streptophyta</taxon>
        <taxon>Embryophyta</taxon>
        <taxon>Tracheophyta</taxon>
        <taxon>Spermatophyta</taxon>
        <taxon>Magnoliopsida</taxon>
        <taxon>Liliopsida</taxon>
        <taxon>Poales</taxon>
        <taxon>Poaceae</taxon>
        <taxon>PACMAD clade</taxon>
        <taxon>Panicoideae</taxon>
        <taxon>Andropogonodae</taxon>
        <taxon>Andropogoneae</taxon>
        <taxon>Tripsacinae</taxon>
        <taxon>Zea</taxon>
    </lineage>
</organism>
<name>B4FI62_MAIZE</name>
<dbReference type="EMBL" id="BT036800">
    <property type="protein sequence ID" value="ACF81805.1"/>
    <property type="molecule type" value="mRNA"/>
</dbReference>
<reference evidence="1" key="1">
    <citation type="journal article" date="2009" name="PLoS Genet.">
        <title>Sequencing, mapping, and analysis of 27,455 maize full-length cDNAs.</title>
        <authorList>
            <person name="Soderlund C."/>
            <person name="Descour A."/>
            <person name="Kudrna D."/>
            <person name="Bomhoff M."/>
            <person name="Boyd L."/>
            <person name="Currie J."/>
            <person name="Angelova A."/>
            <person name="Collura K."/>
            <person name="Wissotski M."/>
            <person name="Ashley E."/>
            <person name="Morrow D."/>
            <person name="Fernandes J."/>
            <person name="Walbot V."/>
            <person name="Yu Y."/>
        </authorList>
    </citation>
    <scope>NUCLEOTIDE SEQUENCE</scope>
    <source>
        <strain evidence="1">B73</strain>
    </source>
</reference>
<dbReference type="ExpressionAtlas" id="B4FI62">
    <property type="expression patterns" value="baseline"/>
</dbReference>
<protein>
    <submittedName>
        <fullName evidence="1">Uncharacterized protein</fullName>
    </submittedName>
</protein>
<dbReference type="AlphaFoldDB" id="B4FI62"/>
<evidence type="ECO:0000313" key="1">
    <source>
        <dbReference type="EMBL" id="ACF81805.1"/>
    </source>
</evidence>
<accession>B4FI62</accession>